<organism evidence="4 5">
    <name type="scientific">Nyctibius bracteatus</name>
    <name type="common">Rufous potoo</name>
    <dbReference type="NCBI Taxonomy" id="48426"/>
    <lineage>
        <taxon>Eukaryota</taxon>
        <taxon>Metazoa</taxon>
        <taxon>Chordata</taxon>
        <taxon>Craniata</taxon>
        <taxon>Vertebrata</taxon>
        <taxon>Euteleostomi</taxon>
        <taxon>Archelosauria</taxon>
        <taxon>Archosauria</taxon>
        <taxon>Dinosauria</taxon>
        <taxon>Saurischia</taxon>
        <taxon>Theropoda</taxon>
        <taxon>Coelurosauria</taxon>
        <taxon>Aves</taxon>
        <taxon>Neognathae</taxon>
        <taxon>Neoaves</taxon>
        <taxon>Strisores</taxon>
        <taxon>Caprimulgiformes</taxon>
        <taxon>Nyctibiidae</taxon>
        <taxon>Nyctibius</taxon>
    </lineage>
</organism>
<evidence type="ECO:0000256" key="1">
    <source>
        <dbReference type="ARBA" id="ARBA00022729"/>
    </source>
</evidence>
<dbReference type="Pfam" id="PF07686">
    <property type="entry name" value="V-set"/>
    <property type="match status" value="1"/>
</dbReference>
<reference evidence="4 5" key="1">
    <citation type="submission" date="2019-09" db="EMBL/GenBank/DDBJ databases">
        <title>Bird 10,000 Genomes (B10K) Project - Family phase.</title>
        <authorList>
            <person name="Zhang G."/>
        </authorList>
    </citation>
    <scope>NUCLEOTIDE SEQUENCE [LARGE SCALE GENOMIC DNA]</scope>
    <source>
        <strain evidence="4">B10K-CU-031-10</strain>
        <tissue evidence="4">Muscle</tissue>
    </source>
</reference>
<dbReference type="AlphaFoldDB" id="A0A7K8TIS0"/>
<evidence type="ECO:0000313" key="5">
    <source>
        <dbReference type="Proteomes" id="UP000538472"/>
    </source>
</evidence>
<evidence type="ECO:0000313" key="4">
    <source>
        <dbReference type="EMBL" id="NXF42217.1"/>
    </source>
</evidence>
<dbReference type="InterPro" id="IPR013106">
    <property type="entry name" value="Ig_V-set"/>
</dbReference>
<dbReference type="InterPro" id="IPR036179">
    <property type="entry name" value="Ig-like_dom_sf"/>
</dbReference>
<dbReference type="GO" id="GO:0002376">
    <property type="term" value="P:immune system process"/>
    <property type="evidence" value="ECO:0007669"/>
    <property type="project" value="UniProtKB-KW"/>
</dbReference>
<dbReference type="InterPro" id="IPR013783">
    <property type="entry name" value="Ig-like_fold"/>
</dbReference>
<dbReference type="Gene3D" id="2.60.40.10">
    <property type="entry name" value="Immunoglobulins"/>
    <property type="match status" value="1"/>
</dbReference>
<comment type="caution">
    <text evidence="4">The sequence shown here is derived from an EMBL/GenBank/DDBJ whole genome shotgun (WGS) entry which is preliminary data.</text>
</comment>
<evidence type="ECO:0000259" key="3">
    <source>
        <dbReference type="PROSITE" id="PS50835"/>
    </source>
</evidence>
<accession>A0A7K8TIS0</accession>
<dbReference type="InterPro" id="IPR007110">
    <property type="entry name" value="Ig-like_dom"/>
</dbReference>
<keyword evidence="1" id="KW-0732">Signal</keyword>
<keyword evidence="5" id="KW-1185">Reference proteome</keyword>
<feature type="non-terminal residue" evidence="4">
    <location>
        <position position="68"/>
    </location>
</feature>
<evidence type="ECO:0000256" key="2">
    <source>
        <dbReference type="ARBA" id="ARBA00022859"/>
    </source>
</evidence>
<keyword evidence="2" id="KW-0391">Immunity</keyword>
<sequence>MFWYQQPPRNGLKLVVSTSTWMQNSYGEGYCEAKFEISRDNNDHSVMTIIKNVTSKDAATYFCAVRGL</sequence>
<dbReference type="EMBL" id="VWZB01007923">
    <property type="protein sequence ID" value="NXF42217.1"/>
    <property type="molecule type" value="Genomic_DNA"/>
</dbReference>
<dbReference type="SMART" id="SM00406">
    <property type="entry name" value="IGv"/>
    <property type="match status" value="1"/>
</dbReference>
<dbReference type="GO" id="GO:0007166">
    <property type="term" value="P:cell surface receptor signaling pathway"/>
    <property type="evidence" value="ECO:0007669"/>
    <property type="project" value="TreeGrafter"/>
</dbReference>
<feature type="non-terminal residue" evidence="4">
    <location>
        <position position="1"/>
    </location>
</feature>
<dbReference type="SUPFAM" id="SSF48726">
    <property type="entry name" value="Immunoglobulin"/>
    <property type="match status" value="1"/>
</dbReference>
<dbReference type="PROSITE" id="PS50835">
    <property type="entry name" value="IG_LIKE"/>
    <property type="match status" value="1"/>
</dbReference>
<feature type="domain" description="Ig-like" evidence="3">
    <location>
        <begin position="1"/>
        <end position="68"/>
    </location>
</feature>
<protein>
    <submittedName>
        <fullName evidence="4">TVB29 protein</fullName>
    </submittedName>
</protein>
<dbReference type="GO" id="GO:0005886">
    <property type="term" value="C:plasma membrane"/>
    <property type="evidence" value="ECO:0007669"/>
    <property type="project" value="TreeGrafter"/>
</dbReference>
<proteinExistence type="predicted"/>
<name>A0A7K8TIS0_9AVES</name>
<dbReference type="Proteomes" id="UP000538472">
    <property type="component" value="Unassembled WGS sequence"/>
</dbReference>
<dbReference type="PANTHER" id="PTHR23268">
    <property type="entry name" value="T-CELL RECEPTOR BETA CHAIN"/>
    <property type="match status" value="1"/>
</dbReference>
<gene>
    <name evidence="4" type="primary">Trbv291</name>
    <name evidence="4" type="ORF">NYCBRA_R15219</name>
</gene>
<dbReference type="InterPro" id="IPR050413">
    <property type="entry name" value="TCR_beta_variable"/>
</dbReference>
<dbReference type="PANTHER" id="PTHR23268:SF117">
    <property type="entry name" value="T CELL RECEPTOR BETA VARIABLE 29-1"/>
    <property type="match status" value="1"/>
</dbReference>